<comment type="subcellular location">
    <subcellularLocation>
        <location evidence="9">Cell inner membrane</location>
        <topology evidence="9">Multi-pass membrane protein</topology>
    </subcellularLocation>
    <subcellularLocation>
        <location evidence="1">Cell membrane</location>
        <topology evidence="1">Multi-pass membrane protein</topology>
    </subcellularLocation>
</comment>
<evidence type="ECO:0000256" key="8">
    <source>
        <dbReference type="ARBA" id="ARBA00023136"/>
    </source>
</evidence>
<evidence type="ECO:0000256" key="5">
    <source>
        <dbReference type="ARBA" id="ARBA00022692"/>
    </source>
</evidence>
<dbReference type="AlphaFoldDB" id="A0A0N7LSL0"/>
<feature type="transmembrane region" description="Helical" evidence="9">
    <location>
        <begin position="164"/>
        <end position="183"/>
    </location>
</feature>
<keyword evidence="9" id="KW-0997">Cell inner membrane</keyword>
<feature type="transmembrane region" description="Helical" evidence="9">
    <location>
        <begin position="231"/>
        <end position="249"/>
    </location>
</feature>
<dbReference type="EMBL" id="CYPW01000032">
    <property type="protein sequence ID" value="CUH53916.1"/>
    <property type="molecule type" value="Genomic_DNA"/>
</dbReference>
<keyword evidence="11" id="KW-1185">Reference proteome</keyword>
<protein>
    <submittedName>
        <fullName evidence="10">Amino-acid carrier protein AlsT</fullName>
    </submittedName>
</protein>
<dbReference type="STRING" id="321267.SHM7688_03385"/>
<feature type="transmembrane region" description="Helical" evidence="9">
    <location>
        <begin position="324"/>
        <end position="344"/>
    </location>
</feature>
<keyword evidence="7 9" id="KW-1133">Transmembrane helix</keyword>
<dbReference type="PROSITE" id="PS00873">
    <property type="entry name" value="NA_ALANINE_SYMP"/>
    <property type="match status" value="1"/>
</dbReference>
<dbReference type="GO" id="GO:0005283">
    <property type="term" value="F:amino acid:sodium symporter activity"/>
    <property type="evidence" value="ECO:0007669"/>
    <property type="project" value="InterPro"/>
</dbReference>
<dbReference type="PRINTS" id="PR00175">
    <property type="entry name" value="NAALASMPORT"/>
</dbReference>
<dbReference type="Proteomes" id="UP000054823">
    <property type="component" value="Unassembled WGS sequence"/>
</dbReference>
<dbReference type="Pfam" id="PF01235">
    <property type="entry name" value="Na_Ala_symp"/>
    <property type="match status" value="1"/>
</dbReference>
<evidence type="ECO:0000256" key="4">
    <source>
        <dbReference type="ARBA" id="ARBA00022475"/>
    </source>
</evidence>
<feature type="transmembrane region" description="Helical" evidence="9">
    <location>
        <begin position="419"/>
        <end position="440"/>
    </location>
</feature>
<dbReference type="GO" id="GO:0005886">
    <property type="term" value="C:plasma membrane"/>
    <property type="evidence" value="ECO:0007669"/>
    <property type="project" value="UniProtKB-SubCell"/>
</dbReference>
<keyword evidence="4" id="KW-1003">Cell membrane</keyword>
<keyword evidence="5 9" id="KW-0812">Transmembrane</keyword>
<feature type="transmembrane region" description="Helical" evidence="9">
    <location>
        <begin position="446"/>
        <end position="466"/>
    </location>
</feature>
<sequence>MTTSSAETAAPDTVLSQITTSVLDLINLIVNQMNGILWGYLLMYLLLGIGAYLTLRLRFIQIVNFKEQIRLTMVARSPDDAGISPFQALAVSLASRIGTGNLAGVAVAISLGGPGAIFWMWIVALLGMATSFAEAALAQLYKTRDDSGNYRGGPAFYIARGLNMPWLGALSSIFLIFAFGLVVNAVQSNSIAQAMHRAFEVPEILSGVLLAGATGLVIFGGIRAITRVASLLVPFMAGAYILVALYVLLTNAADVPGALVQIVKGAFGLQEAAGGAAGGMTAALLNGVKRGLFSNEAGMGSAPNIAAAATPVPHHPASQGFVQAFGVFIDTILVCTATAVMIILSGADKMVDADGNTLEGIAMTQQAAAAFLGPFGTYFIAIAVLLFAFTTIIACYGYAESGMVFLKKDGPKALGVLRVFLLLFLIWGAVQSVGVVFNAADMSIGLMALLNLVALALLSPVVIRLARDYQAQRKAGQTPSFHITDHPDLAKGVDAQIWK</sequence>
<comment type="similarity">
    <text evidence="2 9">Belongs to the alanine or glycine:cation symporter (AGCS) (TC 2.A.25) family.</text>
</comment>
<dbReference type="RefSeq" id="WP_083499092.1">
    <property type="nucleotide sequence ID" value="NZ_CYPW01000032.1"/>
</dbReference>
<keyword evidence="8 9" id="KW-0472">Membrane</keyword>
<feature type="transmembrane region" description="Helical" evidence="9">
    <location>
        <begin position="102"/>
        <end position="122"/>
    </location>
</feature>
<evidence type="ECO:0000313" key="10">
    <source>
        <dbReference type="EMBL" id="CUH53916.1"/>
    </source>
</evidence>
<dbReference type="NCBIfam" id="TIGR00835">
    <property type="entry name" value="agcS"/>
    <property type="match status" value="1"/>
</dbReference>
<evidence type="ECO:0000256" key="9">
    <source>
        <dbReference type="RuleBase" id="RU363064"/>
    </source>
</evidence>
<feature type="transmembrane region" description="Helical" evidence="9">
    <location>
        <begin position="204"/>
        <end position="225"/>
    </location>
</feature>
<evidence type="ECO:0000256" key="1">
    <source>
        <dbReference type="ARBA" id="ARBA00004651"/>
    </source>
</evidence>
<organism evidence="10 11">
    <name type="scientific">Shimia marina</name>
    <dbReference type="NCBI Taxonomy" id="321267"/>
    <lineage>
        <taxon>Bacteria</taxon>
        <taxon>Pseudomonadati</taxon>
        <taxon>Pseudomonadota</taxon>
        <taxon>Alphaproteobacteria</taxon>
        <taxon>Rhodobacterales</taxon>
        <taxon>Roseobacteraceae</taxon>
    </lineage>
</organism>
<dbReference type="Gene3D" id="1.20.1740.10">
    <property type="entry name" value="Amino acid/polyamine transporter I"/>
    <property type="match status" value="1"/>
</dbReference>
<keyword evidence="6 9" id="KW-0769">Symport</keyword>
<reference evidence="10 11" key="1">
    <citation type="submission" date="2015-09" db="EMBL/GenBank/DDBJ databases">
        <authorList>
            <consortium name="Swine Surveillance"/>
        </authorList>
    </citation>
    <scope>NUCLEOTIDE SEQUENCE [LARGE SCALE GENOMIC DNA]</scope>
    <source>
        <strain evidence="10 11">CECT 7688</strain>
    </source>
</reference>
<accession>A0A0N7LSL0</accession>
<dbReference type="PANTHER" id="PTHR30330:SF1">
    <property type="entry name" value="AMINO-ACID CARRIER PROTEIN ALST"/>
    <property type="match status" value="1"/>
</dbReference>
<feature type="transmembrane region" description="Helical" evidence="9">
    <location>
        <begin position="35"/>
        <end position="55"/>
    </location>
</feature>
<evidence type="ECO:0000256" key="6">
    <source>
        <dbReference type="ARBA" id="ARBA00022847"/>
    </source>
</evidence>
<dbReference type="InterPro" id="IPR001463">
    <property type="entry name" value="Na/Ala_symport"/>
</dbReference>
<evidence type="ECO:0000313" key="11">
    <source>
        <dbReference type="Proteomes" id="UP000054823"/>
    </source>
</evidence>
<gene>
    <name evidence="10" type="primary">alsT</name>
    <name evidence="10" type="ORF">SHM7688_03385</name>
</gene>
<evidence type="ECO:0000256" key="7">
    <source>
        <dbReference type="ARBA" id="ARBA00022989"/>
    </source>
</evidence>
<keyword evidence="3 9" id="KW-0813">Transport</keyword>
<dbReference type="FunFam" id="1.20.1740.10:FF:000004">
    <property type="entry name" value="Sodium:alanine symporter family protein"/>
    <property type="match status" value="1"/>
</dbReference>
<evidence type="ECO:0000256" key="2">
    <source>
        <dbReference type="ARBA" id="ARBA00009261"/>
    </source>
</evidence>
<proteinExistence type="inferred from homology"/>
<feature type="transmembrane region" description="Helical" evidence="9">
    <location>
        <begin position="378"/>
        <end position="399"/>
    </location>
</feature>
<name>A0A0N7LSL0_9RHOB</name>
<dbReference type="PANTHER" id="PTHR30330">
    <property type="entry name" value="AGSS FAMILY TRANSPORTER, SODIUM-ALANINE"/>
    <property type="match status" value="1"/>
</dbReference>
<evidence type="ECO:0000256" key="3">
    <source>
        <dbReference type="ARBA" id="ARBA00022448"/>
    </source>
</evidence>